<feature type="transmembrane region" description="Helical" evidence="2">
    <location>
        <begin position="189"/>
        <end position="218"/>
    </location>
</feature>
<evidence type="ECO:0000256" key="1">
    <source>
        <dbReference type="SAM" id="MobiDB-lite"/>
    </source>
</evidence>
<dbReference type="PROSITE" id="PS51644">
    <property type="entry name" value="HTH_OST"/>
    <property type="match status" value="1"/>
</dbReference>
<dbReference type="InterPro" id="IPR025605">
    <property type="entry name" value="OST-HTH/LOTUS_dom"/>
</dbReference>
<feature type="compositionally biased region" description="Low complexity" evidence="1">
    <location>
        <begin position="64"/>
        <end position="89"/>
    </location>
</feature>
<sequence length="261" mass="27853">MCGGLITQRLRDADGALVNKVYAHSGGTLPRGWLLDLMRGLPEVDKNPMGRDTWYNLSAAALAQPEDPSEPTTPQTPESPSNLNSSPSSPMTPPPVQGSRLPKDPSPLLPMSTAARQTLAKAVCQLLQSAPEGMSGSGLGLRLRRLEPQAVEDFFAEDHGDKKPTVHDLVRSIPGVVVKWPRGGSLTTLWLLLLVVVVVGCCCCWLLVVIIVVVVVVVGCCCCSCCCCVALCSIPWPPELLAQEALSPQVVRARAAKQQMA</sequence>
<evidence type="ECO:0000256" key="2">
    <source>
        <dbReference type="SAM" id="Phobius"/>
    </source>
</evidence>
<name>A0A813KRC9_POLGL</name>
<proteinExistence type="predicted"/>
<keyword evidence="2" id="KW-1133">Transmembrane helix</keyword>
<feature type="domain" description="HTH OST-type" evidence="3">
    <location>
        <begin position="115"/>
        <end position="196"/>
    </location>
</feature>
<keyword evidence="2" id="KW-0472">Membrane</keyword>
<feature type="region of interest" description="Disordered" evidence="1">
    <location>
        <begin position="63"/>
        <end position="110"/>
    </location>
</feature>
<gene>
    <name evidence="4" type="ORF">PGLA2088_LOCUS37441</name>
</gene>
<evidence type="ECO:0000259" key="3">
    <source>
        <dbReference type="PROSITE" id="PS51644"/>
    </source>
</evidence>
<dbReference type="AlphaFoldDB" id="A0A813KRC9"/>
<organism evidence="4 5">
    <name type="scientific">Polarella glacialis</name>
    <name type="common">Dinoflagellate</name>
    <dbReference type="NCBI Taxonomy" id="89957"/>
    <lineage>
        <taxon>Eukaryota</taxon>
        <taxon>Sar</taxon>
        <taxon>Alveolata</taxon>
        <taxon>Dinophyceae</taxon>
        <taxon>Suessiales</taxon>
        <taxon>Suessiaceae</taxon>
        <taxon>Polarella</taxon>
    </lineage>
</organism>
<accession>A0A813KRC9</accession>
<keyword evidence="2" id="KW-0812">Transmembrane</keyword>
<evidence type="ECO:0000313" key="4">
    <source>
        <dbReference type="EMBL" id="CAE8713288.1"/>
    </source>
</evidence>
<comment type="caution">
    <text evidence="4">The sequence shown here is derived from an EMBL/GenBank/DDBJ whole genome shotgun (WGS) entry which is preliminary data.</text>
</comment>
<evidence type="ECO:0000313" key="5">
    <source>
        <dbReference type="Proteomes" id="UP000626109"/>
    </source>
</evidence>
<dbReference type="EMBL" id="CAJNNW010032480">
    <property type="protein sequence ID" value="CAE8713288.1"/>
    <property type="molecule type" value="Genomic_DNA"/>
</dbReference>
<protein>
    <recommendedName>
        <fullName evidence="3">HTH OST-type domain-containing protein</fullName>
    </recommendedName>
</protein>
<dbReference type="Proteomes" id="UP000626109">
    <property type="component" value="Unassembled WGS sequence"/>
</dbReference>
<reference evidence="4" key="1">
    <citation type="submission" date="2021-02" db="EMBL/GenBank/DDBJ databases">
        <authorList>
            <person name="Dougan E. K."/>
            <person name="Rhodes N."/>
            <person name="Thang M."/>
            <person name="Chan C."/>
        </authorList>
    </citation>
    <scope>NUCLEOTIDE SEQUENCE</scope>
</reference>